<evidence type="ECO:0000313" key="2">
    <source>
        <dbReference type="EMBL" id="KAG7371475.1"/>
    </source>
</evidence>
<reference evidence="2" key="2">
    <citation type="submission" date="2021-04" db="EMBL/GenBank/DDBJ databases">
        <authorList>
            <person name="Podell S."/>
        </authorList>
    </citation>
    <scope>NUCLEOTIDE SEQUENCE</scope>
    <source>
        <strain evidence="2">Hildebrandi</strain>
    </source>
</reference>
<comment type="caution">
    <text evidence="2">The sequence shown here is derived from an EMBL/GenBank/DDBJ whole genome shotgun (WGS) entry which is preliminary data.</text>
</comment>
<protein>
    <submittedName>
        <fullName evidence="2">Uncharacterized protein</fullName>
    </submittedName>
</protein>
<sequence length="828" mass="91311">MPKASSMNPEEIDVSHSHGAKRVLEDDPSSSSSPSDLISTSKKQKIDKIGIPVSAPSTTPNHIKGIDTGKTTIDGPKKVDPTELASAFALASLANLHSPSTREETRDVKQGVHTDQAHDGVRVMASWDESRSPKADHQPPHSPEQRSPGSAAGMLYTPPSAITLEDRNTSGGSRKVTFAPNTKETSSPGTPMRLRLAASRRLVMPSHRAPMPNNDNGIVVSPRPHRMYGGMRPPYLHTPPHMPTAHFHHGPPPPPPHQHSAYHHHHHPGHLPRPGAFHHISPNNYGSPGGGSHWHGGPPRMGIPPRHLLQPPLKHRSVDPVPSKVHGSNQWICDFCNVASFGTYEEACIHEESCKLRVLSMSSSGEDRSIATSRSRSMDEDAVPAEALSSRHPINVKDQDWYDGTMSLAMDESDHDWLPELNCYIRKYCIEVFSATPEDVACSRNRVTLQQVGVRCCFCAPNASSPSKEAQENKDDVTQAPKIDAAVSYPATVGGIYEAAKRWHRVHAEVCPYIPENVRDELSSLATSNVWFPTTRQYWADAARALGLVDTNEGIRFGEDPSKVCDDVKRISRVPSGEEFPPHLFSRGMGYPVPPRGYYPVMMRHPTPPFVHPGMVRMDHLQQAAQVLSHDNHMPPPPNPVSGPAAHANPVLRQQHMKSLGGHIVFQEDMEMIPPYVYFLMRQVEPCLFTEADRFVARSKGPVGYPGFQCRHCNGHAGLGKYFPISSKSLSTNSTSQNIHAHLLKCRKCPDVVKDRLVQLKIEKSRAPRLEPGWRKIFFDKVWARLHRPGTVADVTSSSSSSSLRMADESNDDNASAVQDDDGRDHTA</sequence>
<organism evidence="2 3">
    <name type="scientific">Nitzschia inconspicua</name>
    <dbReference type="NCBI Taxonomy" id="303405"/>
    <lineage>
        <taxon>Eukaryota</taxon>
        <taxon>Sar</taxon>
        <taxon>Stramenopiles</taxon>
        <taxon>Ochrophyta</taxon>
        <taxon>Bacillariophyta</taxon>
        <taxon>Bacillariophyceae</taxon>
        <taxon>Bacillariophycidae</taxon>
        <taxon>Bacillariales</taxon>
        <taxon>Bacillariaceae</taxon>
        <taxon>Nitzschia</taxon>
    </lineage>
</organism>
<feature type="compositionally biased region" description="Polar residues" evidence="1">
    <location>
        <begin position="179"/>
        <end position="189"/>
    </location>
</feature>
<feature type="region of interest" description="Disordered" evidence="1">
    <location>
        <begin position="792"/>
        <end position="828"/>
    </location>
</feature>
<dbReference type="AlphaFoldDB" id="A0A9K3M114"/>
<feature type="compositionally biased region" description="Basic and acidic residues" evidence="1">
    <location>
        <begin position="100"/>
        <end position="121"/>
    </location>
</feature>
<proteinExistence type="predicted"/>
<dbReference type="Proteomes" id="UP000693970">
    <property type="component" value="Unassembled WGS sequence"/>
</dbReference>
<accession>A0A9K3M114</accession>
<feature type="compositionally biased region" description="Basic residues" evidence="1">
    <location>
        <begin position="260"/>
        <end position="270"/>
    </location>
</feature>
<dbReference type="EMBL" id="JAGRRH010000004">
    <property type="protein sequence ID" value="KAG7371475.1"/>
    <property type="molecule type" value="Genomic_DNA"/>
</dbReference>
<feature type="region of interest" description="Disordered" evidence="1">
    <location>
        <begin position="95"/>
        <end position="191"/>
    </location>
</feature>
<name>A0A9K3M114_9STRA</name>
<feature type="region of interest" description="Disordered" evidence="1">
    <location>
        <begin position="367"/>
        <end position="387"/>
    </location>
</feature>
<evidence type="ECO:0000313" key="3">
    <source>
        <dbReference type="Proteomes" id="UP000693970"/>
    </source>
</evidence>
<feature type="compositionally biased region" description="Basic and acidic residues" evidence="1">
    <location>
        <begin position="128"/>
        <end position="139"/>
    </location>
</feature>
<evidence type="ECO:0000256" key="1">
    <source>
        <dbReference type="SAM" id="MobiDB-lite"/>
    </source>
</evidence>
<keyword evidence="3" id="KW-1185">Reference proteome</keyword>
<gene>
    <name evidence="2" type="ORF">IV203_020045</name>
</gene>
<feature type="region of interest" description="Disordered" evidence="1">
    <location>
        <begin position="246"/>
        <end position="298"/>
    </location>
</feature>
<reference evidence="2" key="1">
    <citation type="journal article" date="2021" name="Sci. Rep.">
        <title>Diploid genomic architecture of Nitzschia inconspicua, an elite biomass production diatom.</title>
        <authorList>
            <person name="Oliver A."/>
            <person name="Podell S."/>
            <person name="Pinowska A."/>
            <person name="Traller J.C."/>
            <person name="Smith S.R."/>
            <person name="McClure R."/>
            <person name="Beliaev A."/>
            <person name="Bohutskyi P."/>
            <person name="Hill E.A."/>
            <person name="Rabines A."/>
            <person name="Zheng H."/>
            <person name="Allen L.Z."/>
            <person name="Kuo A."/>
            <person name="Grigoriev I.V."/>
            <person name="Allen A.E."/>
            <person name="Hazlebeck D."/>
            <person name="Allen E.E."/>
        </authorList>
    </citation>
    <scope>NUCLEOTIDE SEQUENCE</scope>
    <source>
        <strain evidence="2">Hildebrandi</strain>
    </source>
</reference>
<dbReference type="OrthoDB" id="44520at2759"/>
<feature type="region of interest" description="Disordered" evidence="1">
    <location>
        <begin position="1"/>
        <end position="76"/>
    </location>
</feature>